<dbReference type="SMART" id="SM00448">
    <property type="entry name" value="REC"/>
    <property type="match status" value="1"/>
</dbReference>
<dbReference type="Pfam" id="PF00072">
    <property type="entry name" value="Response_reg"/>
    <property type="match status" value="1"/>
</dbReference>
<dbReference type="GO" id="GO:0000160">
    <property type="term" value="P:phosphorelay signal transduction system"/>
    <property type="evidence" value="ECO:0007669"/>
    <property type="project" value="InterPro"/>
</dbReference>
<sequence>MFNKVLLLDDNKATNFIHTKFLKQSDACNEIVSFLTGKDALEHLQDKDNVFPDLIISDINMPTMDVWEFLDLYNAIERSVKTNPKIILLTTSLSPEDNERIKVYPMVSQIINKPLDKRAIQNLIEKFIKGEDSQQ</sequence>
<keyword evidence="4" id="KW-1185">Reference proteome</keyword>
<evidence type="ECO:0000256" key="1">
    <source>
        <dbReference type="PROSITE-ProRule" id="PRU00169"/>
    </source>
</evidence>
<feature type="domain" description="Response regulatory" evidence="2">
    <location>
        <begin position="4"/>
        <end position="128"/>
    </location>
</feature>
<gene>
    <name evidence="3" type="ORF">BUL40_01650</name>
</gene>
<dbReference type="OrthoDB" id="673128at2"/>
<feature type="modified residue" description="4-aspartylphosphate" evidence="1">
    <location>
        <position position="58"/>
    </location>
</feature>
<dbReference type="EMBL" id="MTBC01000001">
    <property type="protein sequence ID" value="OQD44284.1"/>
    <property type="molecule type" value="Genomic_DNA"/>
</dbReference>
<evidence type="ECO:0000259" key="2">
    <source>
        <dbReference type="PROSITE" id="PS50110"/>
    </source>
</evidence>
<proteinExistence type="predicted"/>
<dbReference type="PROSITE" id="PS50110">
    <property type="entry name" value="RESPONSE_REGULATORY"/>
    <property type="match status" value="1"/>
</dbReference>
<dbReference type="AlphaFoldDB" id="A0A1V6LVR5"/>
<dbReference type="PANTHER" id="PTHR44520:SF2">
    <property type="entry name" value="RESPONSE REGULATOR RCP1"/>
    <property type="match status" value="1"/>
</dbReference>
<comment type="caution">
    <text evidence="3">The sequence shown here is derived from an EMBL/GenBank/DDBJ whole genome shotgun (WGS) entry which is preliminary data.</text>
</comment>
<reference evidence="3 4" key="1">
    <citation type="submission" date="2016-12" db="EMBL/GenBank/DDBJ databases">
        <authorList>
            <person name="Song W.-J."/>
            <person name="Kurnit D.M."/>
        </authorList>
    </citation>
    <scope>NUCLEOTIDE SEQUENCE [LARGE SCALE GENOMIC DNA]</scope>
    <source>
        <strain evidence="3 4">HSG9</strain>
    </source>
</reference>
<dbReference type="RefSeq" id="WP_080317812.1">
    <property type="nucleotide sequence ID" value="NZ_MTBC01000001.1"/>
</dbReference>
<dbReference type="SUPFAM" id="SSF52172">
    <property type="entry name" value="CheY-like"/>
    <property type="match status" value="1"/>
</dbReference>
<dbReference type="InterPro" id="IPR001789">
    <property type="entry name" value="Sig_transdc_resp-reg_receiver"/>
</dbReference>
<keyword evidence="1" id="KW-0597">Phosphoprotein</keyword>
<organism evidence="3 4">
    <name type="scientific">Croceivirga radicis</name>
    <dbReference type="NCBI Taxonomy" id="1929488"/>
    <lineage>
        <taxon>Bacteria</taxon>
        <taxon>Pseudomonadati</taxon>
        <taxon>Bacteroidota</taxon>
        <taxon>Flavobacteriia</taxon>
        <taxon>Flavobacteriales</taxon>
        <taxon>Flavobacteriaceae</taxon>
        <taxon>Croceivirga</taxon>
    </lineage>
</organism>
<evidence type="ECO:0000313" key="3">
    <source>
        <dbReference type="EMBL" id="OQD44284.1"/>
    </source>
</evidence>
<dbReference type="InterPro" id="IPR011006">
    <property type="entry name" value="CheY-like_superfamily"/>
</dbReference>
<dbReference type="Proteomes" id="UP000191680">
    <property type="component" value="Unassembled WGS sequence"/>
</dbReference>
<protein>
    <recommendedName>
        <fullName evidence="2">Response regulatory domain-containing protein</fullName>
    </recommendedName>
</protein>
<dbReference type="InterPro" id="IPR052893">
    <property type="entry name" value="TCS_response_regulator"/>
</dbReference>
<evidence type="ECO:0000313" key="4">
    <source>
        <dbReference type="Proteomes" id="UP000191680"/>
    </source>
</evidence>
<accession>A0A1V6LVR5</accession>
<dbReference type="PANTHER" id="PTHR44520">
    <property type="entry name" value="RESPONSE REGULATOR RCP1-RELATED"/>
    <property type="match status" value="1"/>
</dbReference>
<name>A0A1V6LVR5_9FLAO</name>
<dbReference type="Gene3D" id="3.40.50.2300">
    <property type="match status" value="1"/>
</dbReference>